<keyword evidence="2" id="KW-0863">Zinc-finger</keyword>
<feature type="domain" description="MYND-type" evidence="4">
    <location>
        <begin position="15"/>
        <end position="39"/>
    </location>
</feature>
<evidence type="ECO:0000259" key="4">
    <source>
        <dbReference type="Pfam" id="PF01753"/>
    </source>
</evidence>
<dbReference type="AlphaFoldDB" id="A0A4Y7SRT4"/>
<evidence type="ECO:0000256" key="2">
    <source>
        <dbReference type="ARBA" id="ARBA00022771"/>
    </source>
</evidence>
<keyword evidence="3" id="KW-0862">Zinc</keyword>
<evidence type="ECO:0000313" key="6">
    <source>
        <dbReference type="Proteomes" id="UP000298030"/>
    </source>
</evidence>
<dbReference type="SUPFAM" id="SSF144232">
    <property type="entry name" value="HIT/MYND zinc finger-like"/>
    <property type="match status" value="1"/>
</dbReference>
<proteinExistence type="predicted"/>
<protein>
    <recommendedName>
        <fullName evidence="4">MYND-type domain-containing protein</fullName>
    </recommendedName>
</protein>
<dbReference type="Gene3D" id="6.10.140.2220">
    <property type="match status" value="1"/>
</dbReference>
<name>A0A4Y7SRT4_COPMI</name>
<keyword evidence="6" id="KW-1185">Reference proteome</keyword>
<keyword evidence="1" id="KW-0479">Metal-binding</keyword>
<organism evidence="5 6">
    <name type="scientific">Coprinellus micaceus</name>
    <name type="common">Glistening ink-cap mushroom</name>
    <name type="synonym">Coprinus micaceus</name>
    <dbReference type="NCBI Taxonomy" id="71717"/>
    <lineage>
        <taxon>Eukaryota</taxon>
        <taxon>Fungi</taxon>
        <taxon>Dikarya</taxon>
        <taxon>Basidiomycota</taxon>
        <taxon>Agaricomycotina</taxon>
        <taxon>Agaricomycetes</taxon>
        <taxon>Agaricomycetidae</taxon>
        <taxon>Agaricales</taxon>
        <taxon>Agaricineae</taxon>
        <taxon>Psathyrellaceae</taxon>
        <taxon>Coprinellus</taxon>
    </lineage>
</organism>
<evidence type="ECO:0000256" key="1">
    <source>
        <dbReference type="ARBA" id="ARBA00022723"/>
    </source>
</evidence>
<dbReference type="InterPro" id="IPR002893">
    <property type="entry name" value="Znf_MYND"/>
</dbReference>
<dbReference type="GO" id="GO:0008270">
    <property type="term" value="F:zinc ion binding"/>
    <property type="evidence" value="ECO:0007669"/>
    <property type="project" value="UniProtKB-KW"/>
</dbReference>
<gene>
    <name evidence="5" type="ORF">FA13DRAFT_1325616</name>
</gene>
<accession>A0A4Y7SRT4</accession>
<evidence type="ECO:0000256" key="3">
    <source>
        <dbReference type="ARBA" id="ARBA00022833"/>
    </source>
</evidence>
<evidence type="ECO:0000313" key="5">
    <source>
        <dbReference type="EMBL" id="TEB24334.1"/>
    </source>
</evidence>
<dbReference type="EMBL" id="QPFP01000068">
    <property type="protein sequence ID" value="TEB24334.1"/>
    <property type="molecule type" value="Genomic_DNA"/>
</dbReference>
<sequence length="251" mass="28445">MNHNKPEPTSQGEHACHSVVYCSVGCQNEDWRALHRLECAHMLKAYKDKKEKGLVHSYHGRAFQASSMRYYYEPTAVHHDRSEEEPPYAYGRDGGVQMLHILRPFSGHVMPLEVFIPTDFPFVPSYLVPRMKAFINCFNSANGTYRGPDPAQIRSQNSRLLFRSFPLGVEDINVLVLLKRVPYVAFEGEHMVKMKKACEFAFRGPQARSDYLVQGALSYTSPNRKWASFKPILPTFSELTGIGEGGSLGDI</sequence>
<dbReference type="Pfam" id="PF01753">
    <property type="entry name" value="zf-MYND"/>
    <property type="match status" value="1"/>
</dbReference>
<dbReference type="Proteomes" id="UP000298030">
    <property type="component" value="Unassembled WGS sequence"/>
</dbReference>
<reference evidence="5 6" key="1">
    <citation type="journal article" date="2019" name="Nat. Ecol. Evol.">
        <title>Megaphylogeny resolves global patterns of mushroom evolution.</title>
        <authorList>
            <person name="Varga T."/>
            <person name="Krizsan K."/>
            <person name="Foldi C."/>
            <person name="Dima B."/>
            <person name="Sanchez-Garcia M."/>
            <person name="Sanchez-Ramirez S."/>
            <person name="Szollosi G.J."/>
            <person name="Szarkandi J.G."/>
            <person name="Papp V."/>
            <person name="Albert L."/>
            <person name="Andreopoulos W."/>
            <person name="Angelini C."/>
            <person name="Antonin V."/>
            <person name="Barry K.W."/>
            <person name="Bougher N.L."/>
            <person name="Buchanan P."/>
            <person name="Buyck B."/>
            <person name="Bense V."/>
            <person name="Catcheside P."/>
            <person name="Chovatia M."/>
            <person name="Cooper J."/>
            <person name="Damon W."/>
            <person name="Desjardin D."/>
            <person name="Finy P."/>
            <person name="Geml J."/>
            <person name="Haridas S."/>
            <person name="Hughes K."/>
            <person name="Justo A."/>
            <person name="Karasinski D."/>
            <person name="Kautmanova I."/>
            <person name="Kiss B."/>
            <person name="Kocsube S."/>
            <person name="Kotiranta H."/>
            <person name="LaButti K.M."/>
            <person name="Lechner B.E."/>
            <person name="Liimatainen K."/>
            <person name="Lipzen A."/>
            <person name="Lukacs Z."/>
            <person name="Mihaltcheva S."/>
            <person name="Morgado L.N."/>
            <person name="Niskanen T."/>
            <person name="Noordeloos M.E."/>
            <person name="Ohm R.A."/>
            <person name="Ortiz-Santana B."/>
            <person name="Ovrebo C."/>
            <person name="Racz N."/>
            <person name="Riley R."/>
            <person name="Savchenko A."/>
            <person name="Shiryaev A."/>
            <person name="Soop K."/>
            <person name="Spirin V."/>
            <person name="Szebenyi C."/>
            <person name="Tomsovsky M."/>
            <person name="Tulloss R.E."/>
            <person name="Uehling J."/>
            <person name="Grigoriev I.V."/>
            <person name="Vagvolgyi C."/>
            <person name="Papp T."/>
            <person name="Martin F.M."/>
            <person name="Miettinen O."/>
            <person name="Hibbett D.S."/>
            <person name="Nagy L.G."/>
        </authorList>
    </citation>
    <scope>NUCLEOTIDE SEQUENCE [LARGE SCALE GENOMIC DNA]</scope>
    <source>
        <strain evidence="5 6">FP101781</strain>
    </source>
</reference>
<comment type="caution">
    <text evidence="5">The sequence shown here is derived from an EMBL/GenBank/DDBJ whole genome shotgun (WGS) entry which is preliminary data.</text>
</comment>